<evidence type="ECO:0000256" key="2">
    <source>
        <dbReference type="SAM" id="Phobius"/>
    </source>
</evidence>
<dbReference type="Proteomes" id="UP000694843">
    <property type="component" value="Unplaced"/>
</dbReference>
<dbReference type="AlphaFoldDB" id="A0A8B7PLV8"/>
<feature type="region of interest" description="Disordered" evidence="1">
    <location>
        <begin position="230"/>
        <end position="251"/>
    </location>
</feature>
<proteinExistence type="predicted"/>
<dbReference type="RefSeq" id="XP_018026387.1">
    <property type="nucleotide sequence ID" value="XM_018170898.1"/>
</dbReference>
<feature type="compositionally biased region" description="Low complexity" evidence="1">
    <location>
        <begin position="417"/>
        <end position="433"/>
    </location>
</feature>
<keyword evidence="2" id="KW-0472">Membrane</keyword>
<keyword evidence="3" id="KW-1185">Reference proteome</keyword>
<keyword evidence="2" id="KW-0812">Transmembrane</keyword>
<evidence type="ECO:0000313" key="4">
    <source>
        <dbReference type="RefSeq" id="XP_018026387.1"/>
    </source>
</evidence>
<evidence type="ECO:0000256" key="1">
    <source>
        <dbReference type="SAM" id="MobiDB-lite"/>
    </source>
</evidence>
<organism evidence="3 4">
    <name type="scientific">Hyalella azteca</name>
    <name type="common">Amphipod</name>
    <dbReference type="NCBI Taxonomy" id="294128"/>
    <lineage>
        <taxon>Eukaryota</taxon>
        <taxon>Metazoa</taxon>
        <taxon>Ecdysozoa</taxon>
        <taxon>Arthropoda</taxon>
        <taxon>Crustacea</taxon>
        <taxon>Multicrustacea</taxon>
        <taxon>Malacostraca</taxon>
        <taxon>Eumalacostraca</taxon>
        <taxon>Peracarida</taxon>
        <taxon>Amphipoda</taxon>
        <taxon>Senticaudata</taxon>
        <taxon>Talitrida</taxon>
        <taxon>Talitroidea</taxon>
        <taxon>Hyalellidae</taxon>
        <taxon>Hyalella</taxon>
    </lineage>
</organism>
<feature type="region of interest" description="Disordered" evidence="1">
    <location>
        <begin position="414"/>
        <end position="444"/>
    </location>
</feature>
<reference evidence="4" key="1">
    <citation type="submission" date="2025-08" db="UniProtKB">
        <authorList>
            <consortium name="RefSeq"/>
        </authorList>
    </citation>
    <scope>IDENTIFICATION</scope>
    <source>
        <tissue evidence="4">Whole organism</tissue>
    </source>
</reference>
<evidence type="ECO:0000313" key="3">
    <source>
        <dbReference type="Proteomes" id="UP000694843"/>
    </source>
</evidence>
<keyword evidence="2" id="KW-1133">Transmembrane helix</keyword>
<dbReference type="OrthoDB" id="6368363at2759"/>
<protein>
    <submittedName>
        <fullName evidence="4">Uncharacterized protein LOC108681826</fullName>
    </submittedName>
</protein>
<sequence length="560" mass="61149">MKSVETPFISFTRLSRSSTLLAHNRTGLRKLHPSYPDKNICRLQESPCFTSSRIKSARGCPKKMTINSCDMELLEGVTHEQRAQCSTMSSKVCQETMTKFCQRTKPKIFRRTKTEGLAFLSVALLMALMMSLGLSSAQEDADVAELSAASDFNGVQLQWRYPRRGRGPSLFKITHCEDQAWGPHRCRNIMLNPNEVTQTPLSDGSVQYSSKISHLRMATNYTIEVTPVDQHDQNPEVGGQRVPSPKGRAIPDEGHRAQVFVQTKGFSARALSCLTNSTQIQVETGPHFGGKVRGGAVNVSLPEDPEASKVVPVDQSVNEVDPSELFDSSDNLVNRRLGARRSGKALKLEQDAAPETGPRMWTQLVLMLVMVVGAVVGLSCAFWHFGKHAGFTAWKKNAGPDIETLSPTTEDLENIERASSAENSSENSGTSAAPPSSGMQNSPLEDDEFRLDQLTSADFTAVNPSMQHTSTDLTAVNCRPNAHSSDPQSSLLNSTISEGDESLGFNSLMGKICASGVVSPSVDAMLKNSEKVDAELQSCAELQWEKFDENHGEDEAPILV</sequence>
<accession>A0A8B7PLV8</accession>
<name>A0A8B7PLV8_HYAAZ</name>
<dbReference type="KEGG" id="hazt:108681826"/>
<gene>
    <name evidence="4" type="primary">LOC108681826</name>
</gene>
<dbReference type="GeneID" id="108681826"/>
<feature type="transmembrane region" description="Helical" evidence="2">
    <location>
        <begin position="364"/>
        <end position="386"/>
    </location>
</feature>